<dbReference type="PROSITE" id="PS50110">
    <property type="entry name" value="RESPONSE_REGULATORY"/>
    <property type="match status" value="1"/>
</dbReference>
<feature type="region of interest" description="Disordered" evidence="10">
    <location>
        <begin position="216"/>
        <end position="295"/>
    </location>
</feature>
<dbReference type="GO" id="GO:0009736">
    <property type="term" value="P:cytokinin-activated signaling pathway"/>
    <property type="evidence" value="ECO:0007669"/>
    <property type="project" value="InterPro"/>
</dbReference>
<gene>
    <name evidence="13" type="ORF">L484_003859</name>
</gene>
<dbReference type="GO" id="GO:0010017">
    <property type="term" value="P:red or far-red light signaling pathway"/>
    <property type="evidence" value="ECO:0007669"/>
    <property type="project" value="UniProtKB-ARBA"/>
</dbReference>
<feature type="domain" description="Response regulatory" evidence="11">
    <location>
        <begin position="91"/>
        <end position="209"/>
    </location>
</feature>
<evidence type="ECO:0000256" key="8">
    <source>
        <dbReference type="PROSITE-ProRule" id="PRU00169"/>
    </source>
</evidence>
<evidence type="ECO:0000256" key="9">
    <source>
        <dbReference type="PROSITE-ProRule" id="PRU00357"/>
    </source>
</evidence>
<feature type="compositionally biased region" description="Basic and acidic residues" evidence="10">
    <location>
        <begin position="9"/>
        <end position="25"/>
    </location>
</feature>
<evidence type="ECO:0000256" key="6">
    <source>
        <dbReference type="ARBA" id="ARBA00023163"/>
    </source>
</evidence>
<dbReference type="SMART" id="SM00448">
    <property type="entry name" value="REC"/>
    <property type="match status" value="1"/>
</dbReference>
<dbReference type="STRING" id="981085.W9S2T7"/>
<comment type="similarity">
    <text evidence="2">Belongs to the ARR-like family.</text>
</comment>
<evidence type="ECO:0000313" key="13">
    <source>
        <dbReference type="EMBL" id="EXB84826.1"/>
    </source>
</evidence>
<comment type="subcellular location">
    <subcellularLocation>
        <location evidence="1 9">Nucleus</location>
    </subcellularLocation>
</comment>
<dbReference type="Pfam" id="PF06203">
    <property type="entry name" value="CCT"/>
    <property type="match status" value="1"/>
</dbReference>
<keyword evidence="7 9" id="KW-0539">Nucleus</keyword>
<feature type="compositionally biased region" description="Polar residues" evidence="10">
    <location>
        <begin position="764"/>
        <end position="779"/>
    </location>
</feature>
<dbReference type="SUPFAM" id="SSF52172">
    <property type="entry name" value="CheY-like"/>
    <property type="match status" value="1"/>
</dbReference>
<sequence>MSFDDDESKELPELNHKLQDGKKGVNNENVGQEQRLLEDDELGNSSLAADVKDWHGGAAEARAVLQVPQQQQPSQGAMVCWERFLHLRSLKVLLVENDDSTRHVVTALLRNCSYEVIEATNGLQAWKILEDLTNHVDLILTEVVMPCLSGIALLWKIMSHKTRKNVPVIMMSSHDSMGLVFKCLSKGAVDFLVKPIRKNELKNLWQHVWRRCHTLPQSSGSGSESGALTQKSVKSKTVENSGNNTGSNDEEENGSVGLNIGEGSDNGSGTQSSWTKQAVEVDSPRQMSSCEQTAECPDSNFARVVHPNAETGSDKLVSATARNERPEQKEKIDDGTLGKDLEIGMPSKLKVQLEYPNDIPTKRTVTRQNNLVEMGSSKFNEQINKGQVDIDYEKPSNKLKCEIHTLTGVFTNTTDLQMDNTEYQAPNGHCKVSDNKNKGINDSDEMPSLELSLKRLRGVKGPGTTIQDDRNVLRRSESSAFSRYNAASNSYKAPTRHAGSSFPHDNSMDTTKDFHDIQSQTSGNPPNHGSVAASNNVDTGCTTNNAITRHIVFNKSVASSTIQQLYPSSAFHPVKNDLNCAPQQVITDNGNHETASIMSAPSQGAHKVHHTQHLHIHYDNYQFHHHPTHGIQQQQPTDHNDFSLKKLATAPPHCGSSNVLSGPVDCNNGNCSINRSASGSNHGSSTPINVGGTNIESENGVSGNSGSGDAIGSGRADDNKAAHREAALTKFRLKRKERCFRNRVRYQSRKRLAEQRPRVRGQFVRQTTASESTSRTSDS</sequence>
<feature type="compositionally biased region" description="Polar residues" evidence="10">
    <location>
        <begin position="216"/>
        <end position="232"/>
    </location>
</feature>
<feature type="compositionally biased region" description="Basic and acidic residues" evidence="10">
    <location>
        <begin position="467"/>
        <end position="477"/>
    </location>
</feature>
<protein>
    <submittedName>
        <fullName evidence="13">Two-component response regulator-like protein</fullName>
    </submittedName>
</protein>
<evidence type="ECO:0000256" key="1">
    <source>
        <dbReference type="ARBA" id="ARBA00004123"/>
    </source>
</evidence>
<dbReference type="PANTHER" id="PTHR43874:SF125">
    <property type="entry name" value="TWO-COMPONENT RESPONSE REGULATOR-LIKE APRR7"/>
    <property type="match status" value="1"/>
</dbReference>
<evidence type="ECO:0000256" key="2">
    <source>
        <dbReference type="ARBA" id="ARBA00010330"/>
    </source>
</evidence>
<name>W9S2T7_9ROSA</name>
<feature type="compositionally biased region" description="Polar residues" evidence="10">
    <location>
        <begin position="265"/>
        <end position="276"/>
    </location>
</feature>
<dbReference type="FunFam" id="3.40.50.2300:FF:000214">
    <property type="entry name" value="Two-component response regulator-like PRR37"/>
    <property type="match status" value="1"/>
</dbReference>
<dbReference type="InterPro" id="IPR045279">
    <property type="entry name" value="ARR-like"/>
</dbReference>
<feature type="compositionally biased region" description="Polar residues" evidence="10">
    <location>
        <begin position="675"/>
        <end position="695"/>
    </location>
</feature>
<dbReference type="InterPro" id="IPR010402">
    <property type="entry name" value="CCT_domain"/>
</dbReference>
<dbReference type="GO" id="GO:0005634">
    <property type="term" value="C:nucleus"/>
    <property type="evidence" value="ECO:0007669"/>
    <property type="project" value="UniProtKB-SubCell"/>
</dbReference>
<proteinExistence type="inferred from homology"/>
<feature type="compositionally biased region" description="Polar residues" evidence="10">
    <location>
        <begin position="517"/>
        <end position="536"/>
    </location>
</feature>
<dbReference type="GO" id="GO:0000160">
    <property type="term" value="P:phosphorelay signal transduction system"/>
    <property type="evidence" value="ECO:0007669"/>
    <property type="project" value="UniProtKB-KW"/>
</dbReference>
<dbReference type="EMBL" id="KE344899">
    <property type="protein sequence ID" value="EXB84826.1"/>
    <property type="molecule type" value="Genomic_DNA"/>
</dbReference>
<evidence type="ECO:0000259" key="12">
    <source>
        <dbReference type="PROSITE" id="PS51017"/>
    </source>
</evidence>
<dbReference type="eggNOG" id="KOG1601">
    <property type="taxonomic scope" value="Eukaryota"/>
</dbReference>
<evidence type="ECO:0000259" key="11">
    <source>
        <dbReference type="PROSITE" id="PS50110"/>
    </source>
</evidence>
<feature type="compositionally biased region" description="Polar residues" evidence="10">
    <location>
        <begin position="478"/>
        <end position="492"/>
    </location>
</feature>
<dbReference type="InterPro" id="IPR001789">
    <property type="entry name" value="Sig_transdc_resp-reg_receiver"/>
</dbReference>
<keyword evidence="4" id="KW-0805">Transcription regulation</keyword>
<evidence type="ECO:0000256" key="7">
    <source>
        <dbReference type="ARBA" id="ARBA00023242"/>
    </source>
</evidence>
<evidence type="ECO:0000256" key="10">
    <source>
        <dbReference type="SAM" id="MobiDB-lite"/>
    </source>
</evidence>
<dbReference type="PANTHER" id="PTHR43874">
    <property type="entry name" value="TWO-COMPONENT RESPONSE REGULATOR"/>
    <property type="match status" value="1"/>
</dbReference>
<feature type="region of interest" description="Disordered" evidence="10">
    <location>
        <begin position="675"/>
        <end position="721"/>
    </location>
</feature>
<dbReference type="AlphaFoldDB" id="W9S2T7"/>
<reference evidence="14" key="1">
    <citation type="submission" date="2013-01" db="EMBL/GenBank/DDBJ databases">
        <title>Draft Genome Sequence of a Mulberry Tree, Morus notabilis C.K. Schneid.</title>
        <authorList>
            <person name="He N."/>
            <person name="Zhao S."/>
        </authorList>
    </citation>
    <scope>NUCLEOTIDE SEQUENCE</scope>
</reference>
<dbReference type="GO" id="GO:0045892">
    <property type="term" value="P:negative regulation of DNA-templated transcription"/>
    <property type="evidence" value="ECO:0007669"/>
    <property type="project" value="UniProtKB-ARBA"/>
</dbReference>
<feature type="region of interest" description="Disordered" evidence="10">
    <location>
        <begin position="459"/>
        <end position="536"/>
    </location>
</feature>
<evidence type="ECO:0000256" key="5">
    <source>
        <dbReference type="ARBA" id="ARBA00023108"/>
    </source>
</evidence>
<keyword evidence="3" id="KW-0902">Two-component regulatory system</keyword>
<organism evidence="13 14">
    <name type="scientific">Morus notabilis</name>
    <dbReference type="NCBI Taxonomy" id="981085"/>
    <lineage>
        <taxon>Eukaryota</taxon>
        <taxon>Viridiplantae</taxon>
        <taxon>Streptophyta</taxon>
        <taxon>Embryophyta</taxon>
        <taxon>Tracheophyta</taxon>
        <taxon>Spermatophyta</taxon>
        <taxon>Magnoliopsida</taxon>
        <taxon>eudicotyledons</taxon>
        <taxon>Gunneridae</taxon>
        <taxon>Pentapetalae</taxon>
        <taxon>rosids</taxon>
        <taxon>fabids</taxon>
        <taxon>Rosales</taxon>
        <taxon>Moraceae</taxon>
        <taxon>Moreae</taxon>
        <taxon>Morus</taxon>
    </lineage>
</organism>
<dbReference type="InterPro" id="IPR011006">
    <property type="entry name" value="CheY-like_superfamily"/>
</dbReference>
<dbReference type="Pfam" id="PF00072">
    <property type="entry name" value="Response_reg"/>
    <property type="match status" value="1"/>
</dbReference>
<comment type="caution">
    <text evidence="8">Lacks conserved residue(s) required for the propagation of feature annotation.</text>
</comment>
<dbReference type="CDD" id="cd17582">
    <property type="entry name" value="psREC_PRR"/>
    <property type="match status" value="1"/>
</dbReference>
<dbReference type="Gene3D" id="3.40.50.2300">
    <property type="match status" value="1"/>
</dbReference>
<dbReference type="GO" id="GO:0007623">
    <property type="term" value="P:circadian rhythm"/>
    <property type="evidence" value="ECO:0007669"/>
    <property type="project" value="UniProtKB-ARBA"/>
</dbReference>
<keyword evidence="14" id="KW-1185">Reference proteome</keyword>
<accession>W9S2T7</accession>
<keyword evidence="6" id="KW-0804">Transcription</keyword>
<dbReference type="Proteomes" id="UP000030645">
    <property type="component" value="Unassembled WGS sequence"/>
</dbReference>
<feature type="domain" description="CCT" evidence="12">
    <location>
        <begin position="724"/>
        <end position="766"/>
    </location>
</feature>
<evidence type="ECO:0000256" key="3">
    <source>
        <dbReference type="ARBA" id="ARBA00023012"/>
    </source>
</evidence>
<evidence type="ECO:0000256" key="4">
    <source>
        <dbReference type="ARBA" id="ARBA00023015"/>
    </source>
</evidence>
<feature type="compositionally biased region" description="Polar residues" evidence="10">
    <location>
        <begin position="238"/>
        <end position="247"/>
    </location>
</feature>
<keyword evidence="5" id="KW-0090">Biological rhythms</keyword>
<dbReference type="PROSITE" id="PS51017">
    <property type="entry name" value="CCT"/>
    <property type="match status" value="1"/>
</dbReference>
<feature type="region of interest" description="Disordered" evidence="10">
    <location>
        <begin position="1"/>
        <end position="39"/>
    </location>
</feature>
<feature type="compositionally biased region" description="Basic and acidic residues" evidence="10">
    <location>
        <begin position="506"/>
        <end position="516"/>
    </location>
</feature>
<feature type="region of interest" description="Disordered" evidence="10">
    <location>
        <begin position="751"/>
        <end position="779"/>
    </location>
</feature>
<evidence type="ECO:0000313" key="14">
    <source>
        <dbReference type="Proteomes" id="UP000030645"/>
    </source>
</evidence>